<dbReference type="AlphaFoldDB" id="A0A7G5CEC1"/>
<name>A0A7G5CEC1_WOLPI</name>
<evidence type="ECO:0000313" key="2">
    <source>
        <dbReference type="Proteomes" id="UP000515596"/>
    </source>
</evidence>
<organism evidence="1 2">
    <name type="scientific">Wolbachia pipientis</name>
    <dbReference type="NCBI Taxonomy" id="955"/>
    <lineage>
        <taxon>Bacteria</taxon>
        <taxon>Pseudomonadati</taxon>
        <taxon>Pseudomonadota</taxon>
        <taxon>Alphaproteobacteria</taxon>
        <taxon>Rickettsiales</taxon>
        <taxon>Anaplasmataceae</taxon>
        <taxon>Wolbachieae</taxon>
        <taxon>Wolbachia</taxon>
    </lineage>
</organism>
<dbReference type="EMBL" id="CP050530">
    <property type="protein sequence ID" value="QMV47555.1"/>
    <property type="molecule type" value="Genomic_DNA"/>
</dbReference>
<accession>A0A7G5CEC1</accession>
<proteinExistence type="predicted"/>
<protein>
    <submittedName>
        <fullName evidence="1">Uncharacterized protein</fullName>
    </submittedName>
</protein>
<dbReference type="Proteomes" id="UP000515596">
    <property type="component" value="Chromosome"/>
</dbReference>
<evidence type="ECO:0000313" key="1">
    <source>
        <dbReference type="EMBL" id="QMV47555.1"/>
    </source>
</evidence>
<sequence length="84" mass="9683">MLLTYKKIHKKKNMQKGELTINCRYEPHRLAGTYLANAYEQLLKYKIKEVEENGNGKLVCKSFIKTTGTGEYNRESDCRVGASH</sequence>
<reference evidence="1 2" key="1">
    <citation type="journal article" date="2020" name="Mol. Biol. Evol.">
        <title>Life and death of selfish genes: comparative genomics reveals the dynamic evolution of cytoplasmic incompatibility.</title>
        <authorList>
            <person name="Martinez J."/>
            <person name="Klasson L."/>
            <person name="Welch J."/>
            <person name="Jiggins F.M."/>
        </authorList>
    </citation>
    <scope>NUCLEOTIDE SEQUENCE [LARGE SCALE GENOMIC DNA]</scope>
    <source>
        <strain evidence="1">WNik</strain>
    </source>
</reference>
<gene>
    <name evidence="1" type="ORF">HC356_04135</name>
</gene>